<reference evidence="1" key="1">
    <citation type="submission" date="2023-08" db="EMBL/GenBank/DDBJ databases">
        <title>A de novo genome assembly of Solanum verrucosum Schlechtendal, a Mexican diploid species geographically isolated from the other diploid A-genome species in potato relatives.</title>
        <authorList>
            <person name="Hosaka K."/>
        </authorList>
    </citation>
    <scope>NUCLEOTIDE SEQUENCE</scope>
    <source>
        <tissue evidence="1">Young leaves</tissue>
    </source>
</reference>
<keyword evidence="2" id="KW-1185">Reference proteome</keyword>
<evidence type="ECO:0008006" key="3">
    <source>
        <dbReference type="Google" id="ProtNLM"/>
    </source>
</evidence>
<gene>
    <name evidence="1" type="ORF">MTR67_040885</name>
</gene>
<proteinExistence type="predicted"/>
<organism evidence="1 2">
    <name type="scientific">Solanum verrucosum</name>
    <dbReference type="NCBI Taxonomy" id="315347"/>
    <lineage>
        <taxon>Eukaryota</taxon>
        <taxon>Viridiplantae</taxon>
        <taxon>Streptophyta</taxon>
        <taxon>Embryophyta</taxon>
        <taxon>Tracheophyta</taxon>
        <taxon>Spermatophyta</taxon>
        <taxon>Magnoliopsida</taxon>
        <taxon>eudicotyledons</taxon>
        <taxon>Gunneridae</taxon>
        <taxon>Pentapetalae</taxon>
        <taxon>asterids</taxon>
        <taxon>lamiids</taxon>
        <taxon>Solanales</taxon>
        <taxon>Solanaceae</taxon>
        <taxon>Solanoideae</taxon>
        <taxon>Solaneae</taxon>
        <taxon>Solanum</taxon>
    </lineage>
</organism>
<dbReference type="EMBL" id="CP133620">
    <property type="protein sequence ID" value="WMV47500.1"/>
    <property type="molecule type" value="Genomic_DNA"/>
</dbReference>
<dbReference type="GO" id="GO:0003676">
    <property type="term" value="F:nucleic acid binding"/>
    <property type="evidence" value="ECO:0007669"/>
    <property type="project" value="InterPro"/>
</dbReference>
<dbReference type="InterPro" id="IPR036397">
    <property type="entry name" value="RNaseH_sf"/>
</dbReference>
<accession>A0AAF0UJB7</accession>
<dbReference type="Gene3D" id="3.30.420.10">
    <property type="entry name" value="Ribonuclease H-like superfamily/Ribonuclease H"/>
    <property type="match status" value="1"/>
</dbReference>
<dbReference type="AlphaFoldDB" id="A0AAF0UJB7"/>
<evidence type="ECO:0000313" key="2">
    <source>
        <dbReference type="Proteomes" id="UP001234989"/>
    </source>
</evidence>
<protein>
    <recommendedName>
        <fullName evidence="3">RNase H type-1 domain-containing protein</fullName>
    </recommendedName>
</protein>
<dbReference type="Proteomes" id="UP001234989">
    <property type="component" value="Chromosome 9"/>
</dbReference>
<evidence type="ECO:0000313" key="1">
    <source>
        <dbReference type="EMBL" id="WMV47500.1"/>
    </source>
</evidence>
<sequence>MILKQWKVPWEIVERVEDIRKRLHQLDAKIIHIFREGNTVADSLANEVIETQDTKEYHIFQELPGNIRRLLNMDKAQVPNLRIRNKYINIQWQEQ</sequence>
<name>A0AAF0UJB7_SOLVR</name>